<dbReference type="CDD" id="cd07723">
    <property type="entry name" value="hydroxyacylglutathione_hydrolase_MBL-fold"/>
    <property type="match status" value="1"/>
</dbReference>
<organism evidence="9 10">
    <name type="scientific">Hyphomicrobium album</name>
    <dbReference type="NCBI Taxonomy" id="2665159"/>
    <lineage>
        <taxon>Bacteria</taxon>
        <taxon>Pseudomonadati</taxon>
        <taxon>Pseudomonadota</taxon>
        <taxon>Alphaproteobacteria</taxon>
        <taxon>Hyphomicrobiales</taxon>
        <taxon>Hyphomicrobiaceae</taxon>
        <taxon>Hyphomicrobium</taxon>
    </lineage>
</organism>
<feature type="binding site" evidence="7">
    <location>
        <position position="62"/>
    </location>
    <ligand>
        <name>Zn(2+)</name>
        <dbReference type="ChEBI" id="CHEBI:29105"/>
        <label>2</label>
    </ligand>
</feature>
<feature type="binding site" evidence="7">
    <location>
        <position position="115"/>
    </location>
    <ligand>
        <name>Zn(2+)</name>
        <dbReference type="ChEBI" id="CHEBI:29105"/>
        <label>1</label>
    </ligand>
</feature>
<evidence type="ECO:0000313" key="9">
    <source>
        <dbReference type="EMBL" id="MTD95299.1"/>
    </source>
</evidence>
<comment type="similarity">
    <text evidence="3 7">Belongs to the metallo-beta-lactamase superfamily. Glyoxalase II family.</text>
</comment>
<comment type="subunit">
    <text evidence="7">Monomer.</text>
</comment>
<comment type="catalytic activity">
    <reaction evidence="1 7">
        <text>an S-(2-hydroxyacyl)glutathione + H2O = a 2-hydroxy carboxylate + glutathione + H(+)</text>
        <dbReference type="Rhea" id="RHEA:21864"/>
        <dbReference type="ChEBI" id="CHEBI:15377"/>
        <dbReference type="ChEBI" id="CHEBI:15378"/>
        <dbReference type="ChEBI" id="CHEBI:57925"/>
        <dbReference type="ChEBI" id="CHEBI:58896"/>
        <dbReference type="ChEBI" id="CHEBI:71261"/>
        <dbReference type="EC" id="3.1.2.6"/>
    </reaction>
</comment>
<feature type="binding site" evidence="7">
    <location>
        <position position="134"/>
    </location>
    <ligand>
        <name>Zn(2+)</name>
        <dbReference type="ChEBI" id="CHEBI:29105"/>
        <label>1</label>
    </ligand>
</feature>
<dbReference type="Proteomes" id="UP000440694">
    <property type="component" value="Unassembled WGS sequence"/>
</dbReference>
<comment type="cofactor">
    <cofactor evidence="7">
        <name>Zn(2+)</name>
        <dbReference type="ChEBI" id="CHEBI:29105"/>
    </cofactor>
    <text evidence="7">Binds 2 Zn(2+) ions per subunit.</text>
</comment>
<accession>A0A6I3KLI5</accession>
<reference evidence="9 10" key="1">
    <citation type="submission" date="2019-11" db="EMBL/GenBank/DDBJ databases">
        <title>Identification of a novel strain.</title>
        <authorList>
            <person name="Xu Q."/>
            <person name="Wang G."/>
        </authorList>
    </citation>
    <scope>NUCLEOTIDE SEQUENCE [LARGE SCALE GENOMIC DNA]</scope>
    <source>
        <strain evidence="10">xq</strain>
    </source>
</reference>
<dbReference type="InterPro" id="IPR036866">
    <property type="entry name" value="RibonucZ/Hydroxyglut_hydro"/>
</dbReference>
<dbReference type="InterPro" id="IPR032282">
    <property type="entry name" value="HAGH_C"/>
</dbReference>
<dbReference type="RefSeq" id="WP_154739860.1">
    <property type="nucleotide sequence ID" value="NZ_WMBQ01000002.1"/>
</dbReference>
<evidence type="ECO:0000313" key="10">
    <source>
        <dbReference type="Proteomes" id="UP000440694"/>
    </source>
</evidence>
<evidence type="ECO:0000256" key="1">
    <source>
        <dbReference type="ARBA" id="ARBA00001623"/>
    </source>
</evidence>
<dbReference type="InterPro" id="IPR017782">
    <property type="entry name" value="Hydroxyacylglutathione_Hdrlase"/>
</dbReference>
<comment type="caution">
    <text evidence="9">The sequence shown here is derived from an EMBL/GenBank/DDBJ whole genome shotgun (WGS) entry which is preliminary data.</text>
</comment>
<protein>
    <recommendedName>
        <fullName evidence="7">Hydroxyacylglutathione hydrolase</fullName>
        <ecNumber evidence="7">3.1.2.6</ecNumber>
    </recommendedName>
    <alternativeName>
        <fullName evidence="7">Glyoxalase II</fullName>
        <shortName evidence="7">Glx II</shortName>
    </alternativeName>
</protein>
<keyword evidence="10" id="KW-1185">Reference proteome</keyword>
<dbReference type="GO" id="GO:0004416">
    <property type="term" value="F:hydroxyacylglutathione hydrolase activity"/>
    <property type="evidence" value="ECO:0007669"/>
    <property type="project" value="UniProtKB-UniRule"/>
</dbReference>
<proteinExistence type="inferred from homology"/>
<dbReference type="InterPro" id="IPR001018">
    <property type="entry name" value="Beta-lactamase_class-B_CS"/>
</dbReference>
<comment type="pathway">
    <text evidence="2 7">Secondary metabolite metabolism; methylglyoxal degradation; (R)-lactate from methylglyoxal: step 2/2.</text>
</comment>
<comment type="function">
    <text evidence="7">Thiolesterase that catalyzes the hydrolysis of S-D-lactoyl-glutathione to form glutathione and D-lactic acid.</text>
</comment>
<keyword evidence="5 7" id="KW-0378">Hydrolase</keyword>
<feature type="binding site" evidence="7">
    <location>
        <position position="57"/>
    </location>
    <ligand>
        <name>Zn(2+)</name>
        <dbReference type="ChEBI" id="CHEBI:29105"/>
        <label>1</label>
    </ligand>
</feature>
<dbReference type="GO" id="GO:0019243">
    <property type="term" value="P:methylglyoxal catabolic process to D-lactate via S-lactoyl-glutathione"/>
    <property type="evidence" value="ECO:0007669"/>
    <property type="project" value="UniProtKB-UniRule"/>
</dbReference>
<dbReference type="PANTHER" id="PTHR43705:SF1">
    <property type="entry name" value="HYDROXYACYLGLUTATHIONE HYDROLASE GLOB"/>
    <property type="match status" value="1"/>
</dbReference>
<evidence type="ECO:0000256" key="3">
    <source>
        <dbReference type="ARBA" id="ARBA00006759"/>
    </source>
</evidence>
<dbReference type="AlphaFoldDB" id="A0A6I3KLI5"/>
<dbReference type="Gene3D" id="3.60.15.10">
    <property type="entry name" value="Ribonuclease Z/Hydroxyacylglutathione hydrolase-like"/>
    <property type="match status" value="1"/>
</dbReference>
<dbReference type="UniPathway" id="UPA00619">
    <property type="reaction ID" value="UER00676"/>
</dbReference>
<feature type="binding site" evidence="7">
    <location>
        <position position="59"/>
    </location>
    <ligand>
        <name>Zn(2+)</name>
        <dbReference type="ChEBI" id="CHEBI:29105"/>
        <label>1</label>
    </ligand>
</feature>
<evidence type="ECO:0000256" key="5">
    <source>
        <dbReference type="ARBA" id="ARBA00022801"/>
    </source>
</evidence>
<dbReference type="SMART" id="SM00849">
    <property type="entry name" value="Lactamase_B"/>
    <property type="match status" value="1"/>
</dbReference>
<dbReference type="PANTHER" id="PTHR43705">
    <property type="entry name" value="HYDROXYACYLGLUTATHIONE HYDROLASE"/>
    <property type="match status" value="1"/>
</dbReference>
<dbReference type="InterPro" id="IPR050110">
    <property type="entry name" value="Glyoxalase_II_hydrolase"/>
</dbReference>
<dbReference type="Pfam" id="PF00753">
    <property type="entry name" value="Lactamase_B"/>
    <property type="match status" value="1"/>
</dbReference>
<evidence type="ECO:0000256" key="2">
    <source>
        <dbReference type="ARBA" id="ARBA00004963"/>
    </source>
</evidence>
<dbReference type="PROSITE" id="PS00743">
    <property type="entry name" value="BETA_LACTAMASE_B_1"/>
    <property type="match status" value="1"/>
</dbReference>
<feature type="binding site" evidence="7">
    <location>
        <position position="134"/>
    </location>
    <ligand>
        <name>Zn(2+)</name>
        <dbReference type="ChEBI" id="CHEBI:29105"/>
        <label>2</label>
    </ligand>
</feature>
<gene>
    <name evidence="7 9" type="primary">gloB</name>
    <name evidence="9" type="ORF">GIW81_13250</name>
</gene>
<evidence type="ECO:0000256" key="7">
    <source>
        <dbReference type="HAMAP-Rule" id="MF_01374"/>
    </source>
</evidence>
<keyword evidence="6 7" id="KW-0862">Zinc</keyword>
<dbReference type="InterPro" id="IPR035680">
    <property type="entry name" value="Clx_II_MBL"/>
</dbReference>
<dbReference type="EMBL" id="WMBQ01000002">
    <property type="protein sequence ID" value="MTD95299.1"/>
    <property type="molecule type" value="Genomic_DNA"/>
</dbReference>
<dbReference type="Pfam" id="PF16123">
    <property type="entry name" value="HAGH_C"/>
    <property type="match status" value="1"/>
</dbReference>
<feature type="domain" description="Metallo-beta-lactamase" evidence="8">
    <location>
        <begin position="14"/>
        <end position="172"/>
    </location>
</feature>
<feature type="binding site" evidence="7">
    <location>
        <position position="172"/>
    </location>
    <ligand>
        <name>Zn(2+)</name>
        <dbReference type="ChEBI" id="CHEBI:29105"/>
        <label>2</label>
    </ligand>
</feature>
<evidence type="ECO:0000256" key="6">
    <source>
        <dbReference type="ARBA" id="ARBA00022833"/>
    </source>
</evidence>
<keyword evidence="4 7" id="KW-0479">Metal-binding</keyword>
<dbReference type="InterPro" id="IPR001279">
    <property type="entry name" value="Metallo-B-lactamas"/>
</dbReference>
<dbReference type="HAMAP" id="MF_01374">
    <property type="entry name" value="Glyoxalase_2"/>
    <property type="match status" value="1"/>
</dbReference>
<evidence type="ECO:0000256" key="4">
    <source>
        <dbReference type="ARBA" id="ARBA00022723"/>
    </source>
</evidence>
<feature type="binding site" evidence="7">
    <location>
        <position position="61"/>
    </location>
    <ligand>
        <name>Zn(2+)</name>
        <dbReference type="ChEBI" id="CHEBI:29105"/>
        <label>2</label>
    </ligand>
</feature>
<dbReference type="GO" id="GO:0008800">
    <property type="term" value="F:beta-lactamase activity"/>
    <property type="evidence" value="ECO:0007669"/>
    <property type="project" value="InterPro"/>
</dbReference>
<sequence>MPKLEIEQFACLSDNYGVLIHDPEAGVTASIDAPDAKAILARLEAKGWKLTHLLVTHHHSDHTGGNLQLKEATGCTIIGPKGEAERIPGIDVDVAEGDTIKFGTFEIKVIETPGHTLGHVAYFIPAAKVAFVGDTMFAMGAGRIFEGNAEMMWKSLQKLSRLPRDTEIYCGHEYTQSNAAFALTLEPDNQALVNRAKEVDQLRKDNKPTLPTRLDRELETNPFLRPHVTAIRAKLGMLYAPDWHVFAAIRERKNKS</sequence>
<dbReference type="GO" id="GO:0017001">
    <property type="term" value="P:antibiotic catabolic process"/>
    <property type="evidence" value="ECO:0007669"/>
    <property type="project" value="InterPro"/>
</dbReference>
<dbReference type="NCBIfam" id="TIGR03413">
    <property type="entry name" value="GSH_gloB"/>
    <property type="match status" value="1"/>
</dbReference>
<dbReference type="GO" id="GO:0008270">
    <property type="term" value="F:zinc ion binding"/>
    <property type="evidence" value="ECO:0007669"/>
    <property type="project" value="InterPro"/>
</dbReference>
<dbReference type="SUPFAM" id="SSF56281">
    <property type="entry name" value="Metallo-hydrolase/oxidoreductase"/>
    <property type="match status" value="1"/>
</dbReference>
<dbReference type="EC" id="3.1.2.6" evidence="7"/>
<dbReference type="PIRSF" id="PIRSF005457">
    <property type="entry name" value="Glx"/>
    <property type="match status" value="1"/>
</dbReference>
<evidence type="ECO:0000259" key="8">
    <source>
        <dbReference type="SMART" id="SM00849"/>
    </source>
</evidence>
<name>A0A6I3KLI5_9HYPH</name>